<reference evidence="1 2" key="1">
    <citation type="journal article" date="2020" name="ISME J.">
        <title>Uncovering the hidden diversity of litter-decomposition mechanisms in mushroom-forming fungi.</title>
        <authorList>
            <person name="Floudas D."/>
            <person name="Bentzer J."/>
            <person name="Ahren D."/>
            <person name="Johansson T."/>
            <person name="Persson P."/>
            <person name="Tunlid A."/>
        </authorList>
    </citation>
    <scope>NUCLEOTIDE SEQUENCE [LARGE SCALE GENOMIC DNA]</scope>
    <source>
        <strain evidence="1 2">CBS 175.51</strain>
    </source>
</reference>
<dbReference type="AlphaFoldDB" id="A0A8H5BYA5"/>
<sequence>MLSMRRPSFITRWVKLPIELKELIFSFLSLSDIISFCDVSLPFRLFALEYLRLRLTQLTEQYDLSLYTLMLILDRSNTVISGSVALELVHPTGLRPNNLDFFCPNQEADGVCSFLLSKNYNIVVDPPVLPLIIDDVPGHNCIDAVTTLRHGTKQSTIHVIVSSSSSPLAPIFASHSTFVMNFISASGIYSCYPGLTEQNTGMRNITDKLVPVQPRRLLDQEKYVQRGFSFIEGCPPLSGRCPHPYGESCLHRPRCLIDPITAVLPLDAFRSSCSFWPRTEWRLGCLLKLSGGDIVTAETLIEVHSDGTDTRMHGNNLGRVSLAERAILSTITLT</sequence>
<dbReference type="Proteomes" id="UP000541558">
    <property type="component" value="Unassembled WGS sequence"/>
</dbReference>
<evidence type="ECO:0000313" key="2">
    <source>
        <dbReference type="Proteomes" id="UP000541558"/>
    </source>
</evidence>
<evidence type="ECO:0000313" key="1">
    <source>
        <dbReference type="EMBL" id="KAF5331246.1"/>
    </source>
</evidence>
<dbReference type="InterPro" id="IPR036047">
    <property type="entry name" value="F-box-like_dom_sf"/>
</dbReference>
<name>A0A8H5BYA5_9AGAR</name>
<proteinExistence type="predicted"/>
<accession>A0A8H5BYA5</accession>
<dbReference type="SUPFAM" id="SSF81383">
    <property type="entry name" value="F-box domain"/>
    <property type="match status" value="1"/>
</dbReference>
<dbReference type="OrthoDB" id="2938467at2759"/>
<organism evidence="1 2">
    <name type="scientific">Ephemerocybe angulata</name>
    <dbReference type="NCBI Taxonomy" id="980116"/>
    <lineage>
        <taxon>Eukaryota</taxon>
        <taxon>Fungi</taxon>
        <taxon>Dikarya</taxon>
        <taxon>Basidiomycota</taxon>
        <taxon>Agaricomycotina</taxon>
        <taxon>Agaricomycetes</taxon>
        <taxon>Agaricomycetidae</taxon>
        <taxon>Agaricales</taxon>
        <taxon>Agaricineae</taxon>
        <taxon>Psathyrellaceae</taxon>
        <taxon>Ephemerocybe</taxon>
    </lineage>
</organism>
<gene>
    <name evidence="1" type="ORF">D9611_013148</name>
</gene>
<dbReference type="EMBL" id="JAACJK010000115">
    <property type="protein sequence ID" value="KAF5331246.1"/>
    <property type="molecule type" value="Genomic_DNA"/>
</dbReference>
<protein>
    <recommendedName>
        <fullName evidence="3">F-box domain-containing protein</fullName>
    </recommendedName>
</protein>
<comment type="caution">
    <text evidence="1">The sequence shown here is derived from an EMBL/GenBank/DDBJ whole genome shotgun (WGS) entry which is preliminary data.</text>
</comment>
<keyword evidence="2" id="KW-1185">Reference proteome</keyword>
<evidence type="ECO:0008006" key="3">
    <source>
        <dbReference type="Google" id="ProtNLM"/>
    </source>
</evidence>